<organism evidence="2 3">
    <name type="scientific">Ornithinimicrobium pekingense</name>
    <dbReference type="NCBI Taxonomy" id="384677"/>
    <lineage>
        <taxon>Bacteria</taxon>
        <taxon>Bacillati</taxon>
        <taxon>Actinomycetota</taxon>
        <taxon>Actinomycetes</taxon>
        <taxon>Micrococcales</taxon>
        <taxon>Ornithinimicrobiaceae</taxon>
        <taxon>Ornithinimicrobium</taxon>
    </lineage>
</organism>
<feature type="domain" description="Polysaccharide biosynthesis enzyme WcbI" evidence="1">
    <location>
        <begin position="7"/>
        <end position="179"/>
    </location>
</feature>
<dbReference type="Proteomes" id="UP000662111">
    <property type="component" value="Unassembled WGS sequence"/>
</dbReference>
<protein>
    <recommendedName>
        <fullName evidence="1">Polysaccharide biosynthesis enzyme WcbI domain-containing protein</fullName>
    </recommendedName>
</protein>
<dbReference type="Gene3D" id="3.40.50.12080">
    <property type="match status" value="1"/>
</dbReference>
<keyword evidence="3" id="KW-1185">Reference proteome</keyword>
<accession>A0ABQ2F3H3</accession>
<name>A0ABQ2F3H3_9MICO</name>
<dbReference type="Pfam" id="PF18588">
    <property type="entry name" value="WcbI"/>
    <property type="match status" value="1"/>
</dbReference>
<dbReference type="InterPro" id="IPR041307">
    <property type="entry name" value="WcbI"/>
</dbReference>
<gene>
    <name evidence="2" type="ORF">GCM10011509_02550</name>
</gene>
<proteinExistence type="predicted"/>
<reference evidence="3" key="1">
    <citation type="journal article" date="2019" name="Int. J. Syst. Evol. Microbiol.">
        <title>The Global Catalogue of Microorganisms (GCM) 10K type strain sequencing project: providing services to taxonomists for standard genome sequencing and annotation.</title>
        <authorList>
            <consortium name="The Broad Institute Genomics Platform"/>
            <consortium name="The Broad Institute Genome Sequencing Center for Infectious Disease"/>
            <person name="Wu L."/>
            <person name="Ma J."/>
        </authorList>
    </citation>
    <scope>NUCLEOTIDE SEQUENCE [LARGE SCALE GENOMIC DNA]</scope>
    <source>
        <strain evidence="3">CGMCC 1.5362</strain>
    </source>
</reference>
<dbReference type="EMBL" id="BMLB01000001">
    <property type="protein sequence ID" value="GGK57614.1"/>
    <property type="molecule type" value="Genomic_DNA"/>
</dbReference>
<evidence type="ECO:0000313" key="3">
    <source>
        <dbReference type="Proteomes" id="UP000662111"/>
    </source>
</evidence>
<sequence length="265" mass="28380">MAVGTAGAVDSVRMPPAHELTADDVPHLERVLRWVDVLVVQAVRDDYRGLPVGTAQVAAGMRPQARLVRVPNYFSTVLYPEQVLVRHDDPGVADPPVVPYHDVRRLGRAAGWSGPEEAPAAAVRDAARASLAELRRREQEQRSLVVSDVVLEAGSRGGWTVDHPGNPVLLALAQRVLDEAVGPGTAVHDPGRVLLGSVRSPLRGSVLEALGLGGDPRPGWVVDGRELTDEEVGAAHQEFYATHPRVVEVGVAKKAQVLRGLGWTP</sequence>
<evidence type="ECO:0000259" key="1">
    <source>
        <dbReference type="Pfam" id="PF18588"/>
    </source>
</evidence>
<evidence type="ECO:0000313" key="2">
    <source>
        <dbReference type="EMBL" id="GGK57614.1"/>
    </source>
</evidence>
<comment type="caution">
    <text evidence="2">The sequence shown here is derived from an EMBL/GenBank/DDBJ whole genome shotgun (WGS) entry which is preliminary data.</text>
</comment>